<dbReference type="RefSeq" id="WP_188215959.1">
    <property type="nucleotide sequence ID" value="NZ_BAABGH010000005.1"/>
</dbReference>
<keyword evidence="3" id="KW-1185">Reference proteome</keyword>
<dbReference type="Proteomes" id="UP000602057">
    <property type="component" value="Unassembled WGS sequence"/>
</dbReference>
<feature type="domain" description="Cyclic nucleotide-binding" evidence="1">
    <location>
        <begin position="35"/>
        <end position="118"/>
    </location>
</feature>
<comment type="caution">
    <text evidence="2">The sequence shown here is derived from an EMBL/GenBank/DDBJ whole genome shotgun (WGS) entry which is preliminary data.</text>
</comment>
<name>A0A8J6Q723_9FLAO</name>
<proteinExistence type="predicted"/>
<dbReference type="Pfam" id="PF00027">
    <property type="entry name" value="cNMP_binding"/>
    <property type="match status" value="1"/>
</dbReference>
<evidence type="ECO:0000259" key="1">
    <source>
        <dbReference type="Pfam" id="PF00027"/>
    </source>
</evidence>
<dbReference type="SUPFAM" id="SSF51206">
    <property type="entry name" value="cAMP-binding domain-like"/>
    <property type="match status" value="1"/>
</dbReference>
<dbReference type="EMBL" id="JACVXC010000003">
    <property type="protein sequence ID" value="MBD0835462.1"/>
    <property type="molecule type" value="Genomic_DNA"/>
</dbReference>
<protein>
    <submittedName>
        <fullName evidence="2">Crp/Fnr family transcriptional regulator</fullName>
    </submittedName>
</protein>
<reference evidence="2" key="2">
    <citation type="submission" date="2020-09" db="EMBL/GenBank/DDBJ databases">
        <authorList>
            <person name="Wu Z."/>
        </authorList>
    </citation>
    <scope>NUCLEOTIDE SEQUENCE</scope>
    <source>
        <strain evidence="2">SC17</strain>
    </source>
</reference>
<organism evidence="2 3">
    <name type="scientific">Aestuariibaculum suncheonense</name>
    <dbReference type="NCBI Taxonomy" id="1028745"/>
    <lineage>
        <taxon>Bacteria</taxon>
        <taxon>Pseudomonadati</taxon>
        <taxon>Bacteroidota</taxon>
        <taxon>Flavobacteriia</taxon>
        <taxon>Flavobacteriales</taxon>
        <taxon>Flavobacteriaceae</taxon>
    </lineage>
</organism>
<dbReference type="InterPro" id="IPR000595">
    <property type="entry name" value="cNMP-bd_dom"/>
</dbReference>
<dbReference type="InterPro" id="IPR014710">
    <property type="entry name" value="RmlC-like_jellyroll"/>
</dbReference>
<dbReference type="Gene3D" id="2.60.120.10">
    <property type="entry name" value="Jelly Rolls"/>
    <property type="match status" value="1"/>
</dbReference>
<evidence type="ECO:0000313" key="3">
    <source>
        <dbReference type="Proteomes" id="UP000602057"/>
    </source>
</evidence>
<sequence length="203" mass="23461">MNGKKISFSLYFLEKICPLSNEFKSFYQNCVKHAYYKKGALLNTSGDICDKLYFIKKGMIRGYHSIENNEITTWLSIDNELVTSITGFFKHVPAAENIQAVEDTYVEYIGFEDFQKALALFPEMVQLFNVLLVEYYIQAENRTLISRIPSAKGRFDYFVSNGNIFLLNRAPHKFLANMLSMRPETFSRFLKAHELDLANAIES</sequence>
<gene>
    <name evidence="2" type="ORF">ICJ84_08450</name>
</gene>
<dbReference type="AlphaFoldDB" id="A0A8J6Q723"/>
<evidence type="ECO:0000313" key="2">
    <source>
        <dbReference type="EMBL" id="MBD0835462.1"/>
    </source>
</evidence>
<dbReference type="InterPro" id="IPR018490">
    <property type="entry name" value="cNMP-bd_dom_sf"/>
</dbReference>
<dbReference type="CDD" id="cd00038">
    <property type="entry name" value="CAP_ED"/>
    <property type="match status" value="1"/>
</dbReference>
<reference evidence="2" key="1">
    <citation type="journal article" date="2013" name="Int. J. Syst. Evol. Microbiol.">
        <title>Aestuariibaculum suncheonense gen. nov., sp. nov., a marine bacterium of the family Flavobacteriaceae isolated from a tidal flat and emended descriptions of the genera Gaetbulibacter and Tamlana.</title>
        <authorList>
            <person name="Jeong S.H."/>
            <person name="Park M.S."/>
            <person name="Jin H.M."/>
            <person name="Lee K."/>
            <person name="Park W."/>
            <person name="Jeon C.O."/>
        </authorList>
    </citation>
    <scope>NUCLEOTIDE SEQUENCE</scope>
    <source>
        <strain evidence="2">SC17</strain>
    </source>
</reference>
<accession>A0A8J6Q723</accession>